<dbReference type="EMBL" id="OR777943">
    <property type="protein sequence ID" value="XCG46255.1"/>
    <property type="molecule type" value="Genomic_DNA"/>
</dbReference>
<dbReference type="InterPro" id="IPR020904">
    <property type="entry name" value="Sc_DH/Rdtase_CS"/>
</dbReference>
<dbReference type="Gene3D" id="3.40.50.720">
    <property type="entry name" value="NAD(P)-binding Rossmann-like Domain"/>
    <property type="match status" value="1"/>
</dbReference>
<dbReference type="Pfam" id="PF13561">
    <property type="entry name" value="adh_short_C2"/>
    <property type="match status" value="1"/>
</dbReference>
<dbReference type="InterPro" id="IPR036291">
    <property type="entry name" value="NAD(P)-bd_dom_sf"/>
</dbReference>
<evidence type="ECO:0000313" key="4">
    <source>
        <dbReference type="EMBL" id="XCG46255.1"/>
    </source>
</evidence>
<sequence>MSSSTTPSLAAADLFNVNGLVAVVTGGATGIGLMIVKALEENGAKVYIIGRRKEVIDKVAKEEAKYGNIIPLQGDASSKPDLERIVAHITKETGYINLLVANAGVTGPITKPPTTTPLPEYQKELWGVSSEAFDQTFSVNVGAVYFSVAAFLPLLTAGNEKGNLAQSSQVVITSSIGAYGRVPMAHFAYSASKAAVTHMAKQMSTAFTRHRIRFNVIAPGLYPSEMTDGIVKASEQLDPEEYALKVSPLGRPGNTEDMAGCILWLASKAGAWLSGNIVVTDGGKMGIIPSGY</sequence>
<dbReference type="AlphaFoldDB" id="A0AAU8CIG3"/>
<dbReference type="InterPro" id="IPR002347">
    <property type="entry name" value="SDR_fam"/>
</dbReference>
<proteinExistence type="inferred from homology"/>
<comment type="similarity">
    <text evidence="1">Belongs to the short-chain dehydrogenases/reductases (SDR) family.</text>
</comment>
<dbReference type="PRINTS" id="PR00081">
    <property type="entry name" value="GDHRDH"/>
</dbReference>
<dbReference type="SUPFAM" id="SSF51735">
    <property type="entry name" value="NAD(P)-binding Rossmann-fold domains"/>
    <property type="match status" value="1"/>
</dbReference>
<reference evidence="4" key="1">
    <citation type="journal article" date="2024" name="J. Am. Chem. Soc.">
        <title>Biosynthesis of Cytosporones in Leotiomycetous Filamentous Fungi.</title>
        <authorList>
            <person name="Li L."/>
            <person name="Zhong W."/>
            <person name="Liu H."/>
            <person name="Espinosa-Artiles P."/>
            <person name="Xu Y.M."/>
            <person name="Wang C."/>
            <person name="Verdugo Robles J.M."/>
            <person name="Paz T.A."/>
            <person name="Cascaes Inacio M."/>
            <person name="Chen F."/>
            <person name="Xu Y."/>
            <person name="Gunatilaka A.A.L."/>
            <person name="Molnar I."/>
        </authorList>
    </citation>
    <scope>NUCLEOTIDE SEQUENCE</scope>
    <source>
        <strain evidence="4">CS-52-56</strain>
    </source>
</reference>
<accession>A0AAU8CIG3</accession>
<dbReference type="InterPro" id="IPR052178">
    <property type="entry name" value="Sec_Metab_Biosynth_SDR"/>
</dbReference>
<dbReference type="GO" id="GO:0016491">
    <property type="term" value="F:oxidoreductase activity"/>
    <property type="evidence" value="ECO:0007669"/>
    <property type="project" value="UniProtKB-KW"/>
</dbReference>
<name>A0AAU8CIG3_9PEZI</name>
<gene>
    <name evidence="4" type="primary">cyt3</name>
</gene>
<keyword evidence="2" id="KW-0521">NADP</keyword>
<dbReference type="PANTHER" id="PTHR43618">
    <property type="entry name" value="7-ALPHA-HYDROXYSTEROID DEHYDROGENASE"/>
    <property type="match status" value="1"/>
</dbReference>
<evidence type="ECO:0000256" key="2">
    <source>
        <dbReference type="ARBA" id="ARBA00022857"/>
    </source>
</evidence>
<evidence type="ECO:0000256" key="1">
    <source>
        <dbReference type="ARBA" id="ARBA00006484"/>
    </source>
</evidence>
<evidence type="ECO:0000256" key="3">
    <source>
        <dbReference type="ARBA" id="ARBA00023002"/>
    </source>
</evidence>
<organism evidence="4">
    <name type="scientific">Gnomonia sp</name>
    <dbReference type="NCBI Taxonomy" id="2011790"/>
    <lineage>
        <taxon>Eukaryota</taxon>
        <taxon>Fungi</taxon>
        <taxon>Dikarya</taxon>
        <taxon>Ascomycota</taxon>
        <taxon>Pezizomycotina</taxon>
        <taxon>Sordariomycetes</taxon>
        <taxon>Sordariomycetidae</taxon>
        <taxon>Diaporthales</taxon>
        <taxon>Gnomoniaceae</taxon>
        <taxon>Gnomonia</taxon>
    </lineage>
</organism>
<dbReference type="CDD" id="cd05233">
    <property type="entry name" value="SDR_c"/>
    <property type="match status" value="1"/>
</dbReference>
<dbReference type="PROSITE" id="PS00061">
    <property type="entry name" value="ADH_SHORT"/>
    <property type="match status" value="1"/>
</dbReference>
<dbReference type="PANTHER" id="PTHR43618:SF18">
    <property type="entry name" value="SHORT CHAIN DEHYDROGENASE_REDUCTASE FAMILY (AFU_ORTHOLOGUE AFUA_5G12480)"/>
    <property type="match status" value="1"/>
</dbReference>
<protein>
    <submittedName>
        <fullName evidence="4">Classical SDR family NAD(P)-dependent oxidoreductase</fullName>
    </submittedName>
</protein>
<keyword evidence="3" id="KW-0560">Oxidoreductase</keyword>
<dbReference type="FunFam" id="3.40.50.720:FF:000084">
    <property type="entry name" value="Short-chain dehydrogenase reductase"/>
    <property type="match status" value="1"/>
</dbReference>